<evidence type="ECO:0000313" key="2">
    <source>
        <dbReference type="Proteomes" id="UP000823399"/>
    </source>
</evidence>
<feature type="non-terminal residue" evidence="1">
    <location>
        <position position="59"/>
    </location>
</feature>
<comment type="caution">
    <text evidence="1">The sequence shown here is derived from an EMBL/GenBank/DDBJ whole genome shotgun (WGS) entry which is preliminary data.</text>
</comment>
<evidence type="ECO:0008006" key="3">
    <source>
        <dbReference type="Google" id="ProtNLM"/>
    </source>
</evidence>
<dbReference type="OrthoDB" id="2601985at2759"/>
<name>A0A9P7ET57_9AGAM</name>
<reference evidence="1" key="1">
    <citation type="journal article" date="2020" name="New Phytol.">
        <title>Comparative genomics reveals dynamic genome evolution in host specialist ectomycorrhizal fungi.</title>
        <authorList>
            <person name="Lofgren L.A."/>
            <person name="Nguyen N.H."/>
            <person name="Vilgalys R."/>
            <person name="Ruytinx J."/>
            <person name="Liao H.L."/>
            <person name="Branco S."/>
            <person name="Kuo A."/>
            <person name="LaButti K."/>
            <person name="Lipzen A."/>
            <person name="Andreopoulos W."/>
            <person name="Pangilinan J."/>
            <person name="Riley R."/>
            <person name="Hundley H."/>
            <person name="Na H."/>
            <person name="Barry K."/>
            <person name="Grigoriev I.V."/>
            <person name="Stajich J.E."/>
            <person name="Kennedy P.G."/>
        </authorList>
    </citation>
    <scope>NUCLEOTIDE SEQUENCE</scope>
    <source>
        <strain evidence="1">FC423</strain>
    </source>
</reference>
<sequence length="59" mass="6646">YKCHGCFGEPLFCTNCCRKEHVRLPFHRISQWTGGFFEESCLVKTGLVISLGHNGNSCP</sequence>
<organism evidence="1 2">
    <name type="scientific">Suillus discolor</name>
    <dbReference type="NCBI Taxonomy" id="1912936"/>
    <lineage>
        <taxon>Eukaryota</taxon>
        <taxon>Fungi</taxon>
        <taxon>Dikarya</taxon>
        <taxon>Basidiomycota</taxon>
        <taxon>Agaricomycotina</taxon>
        <taxon>Agaricomycetes</taxon>
        <taxon>Agaricomycetidae</taxon>
        <taxon>Boletales</taxon>
        <taxon>Suillineae</taxon>
        <taxon>Suillaceae</taxon>
        <taxon>Suillus</taxon>
    </lineage>
</organism>
<dbReference type="AlphaFoldDB" id="A0A9P7ET57"/>
<dbReference type="EMBL" id="JABBWM010000127">
    <property type="protein sequence ID" value="KAG2087897.1"/>
    <property type="molecule type" value="Genomic_DNA"/>
</dbReference>
<evidence type="ECO:0000313" key="1">
    <source>
        <dbReference type="EMBL" id="KAG2087897.1"/>
    </source>
</evidence>
<accession>A0A9P7ET57</accession>
<gene>
    <name evidence="1" type="ORF">F5147DRAFT_547060</name>
</gene>
<keyword evidence="2" id="KW-1185">Reference proteome</keyword>
<protein>
    <recommendedName>
        <fullName evidence="3">CxC2-like cysteine cluster KDZ transposase-associated domain-containing protein</fullName>
    </recommendedName>
</protein>
<feature type="non-terminal residue" evidence="1">
    <location>
        <position position="1"/>
    </location>
</feature>
<dbReference type="Proteomes" id="UP000823399">
    <property type="component" value="Unassembled WGS sequence"/>
</dbReference>
<proteinExistence type="predicted"/>
<dbReference type="GeneID" id="64692597"/>
<dbReference type="RefSeq" id="XP_041285361.1">
    <property type="nucleotide sequence ID" value="XM_041430338.1"/>
</dbReference>